<evidence type="ECO:0000256" key="1">
    <source>
        <dbReference type="SAM" id="SignalP"/>
    </source>
</evidence>
<organism evidence="2 3">
    <name type="scientific">Xaviernesmea oryzae</name>
    <dbReference type="NCBI Taxonomy" id="464029"/>
    <lineage>
        <taxon>Bacteria</taxon>
        <taxon>Pseudomonadati</taxon>
        <taxon>Pseudomonadota</taxon>
        <taxon>Alphaproteobacteria</taxon>
        <taxon>Hyphomicrobiales</taxon>
        <taxon>Rhizobiaceae</taxon>
        <taxon>Rhizobium/Agrobacterium group</taxon>
        <taxon>Xaviernesmea</taxon>
    </lineage>
</organism>
<evidence type="ECO:0008006" key="4">
    <source>
        <dbReference type="Google" id="ProtNLM"/>
    </source>
</evidence>
<feature type="chain" id="PRO_5012485362" description="DUF680 domain-containing protein" evidence="1">
    <location>
        <begin position="25"/>
        <end position="88"/>
    </location>
</feature>
<dbReference type="AlphaFoldDB" id="A0A1X7FCZ3"/>
<accession>A0A1X7FCZ3</accession>
<reference evidence="3" key="1">
    <citation type="submission" date="2017-04" db="EMBL/GenBank/DDBJ databases">
        <authorList>
            <person name="Varghese N."/>
            <person name="Submissions S."/>
        </authorList>
    </citation>
    <scope>NUCLEOTIDE SEQUENCE [LARGE SCALE GENOMIC DNA]</scope>
    <source>
        <strain evidence="3">B4P</strain>
    </source>
</reference>
<dbReference type="RefSeq" id="WP_085422814.1">
    <property type="nucleotide sequence ID" value="NZ_FXAF01000006.1"/>
</dbReference>
<keyword evidence="3" id="KW-1185">Reference proteome</keyword>
<dbReference type="OrthoDB" id="8393422at2"/>
<keyword evidence="1" id="KW-0732">Signal</keyword>
<proteinExistence type="predicted"/>
<protein>
    <recommendedName>
        <fullName evidence="4">DUF680 domain-containing protein</fullName>
    </recommendedName>
</protein>
<dbReference type="STRING" id="464029.SAMN02982989_2665"/>
<feature type="signal peptide" evidence="1">
    <location>
        <begin position="1"/>
        <end position="24"/>
    </location>
</feature>
<dbReference type="EMBL" id="FXAF01000006">
    <property type="protein sequence ID" value="SMF49732.1"/>
    <property type="molecule type" value="Genomic_DNA"/>
</dbReference>
<dbReference type="Proteomes" id="UP000192903">
    <property type="component" value="Unassembled WGS sequence"/>
</dbReference>
<evidence type="ECO:0000313" key="2">
    <source>
        <dbReference type="EMBL" id="SMF49732.1"/>
    </source>
</evidence>
<evidence type="ECO:0000313" key="3">
    <source>
        <dbReference type="Proteomes" id="UP000192903"/>
    </source>
</evidence>
<gene>
    <name evidence="2" type="ORF">SAMN02982989_2665</name>
</gene>
<sequence>MTKITSAFAAALIATASFASVALAEGDYYEGVQKGAPAASASVDTVRTASVGKDRAQVVRSHDSNSQIPNAEEVIGRGDYYEGAVRPN</sequence>
<name>A0A1X7FCZ3_9HYPH</name>